<keyword evidence="2" id="KW-0472">Membrane</keyword>
<evidence type="ECO:0000313" key="3">
    <source>
        <dbReference type="EMBL" id="OUE20770.1"/>
    </source>
</evidence>
<feature type="compositionally biased region" description="Low complexity" evidence="1">
    <location>
        <begin position="1"/>
        <end position="15"/>
    </location>
</feature>
<dbReference type="AlphaFoldDB" id="A0A251Y938"/>
<comment type="caution">
    <text evidence="3">The sequence shown here is derived from an EMBL/GenBank/DDBJ whole genome shotgun (WGS) entry which is preliminary data.</text>
</comment>
<gene>
    <name evidence="3" type="ORF">BFL34_01588</name>
</gene>
<protein>
    <submittedName>
        <fullName evidence="3">Uncharacterized protein</fullName>
    </submittedName>
</protein>
<dbReference type="EMBL" id="MDJW01000008">
    <property type="protein sequence ID" value="OUE20770.1"/>
    <property type="molecule type" value="Genomic_DNA"/>
</dbReference>
<feature type="region of interest" description="Disordered" evidence="1">
    <location>
        <begin position="1"/>
        <end position="20"/>
    </location>
</feature>
<accession>A0A251Y938</accession>
<sequence>MTTPDTAPAPGTTPDRPADRAIPGVRGALLALAVGVAAAVLGLLPWILAGLRLPLQNLWREEITSAADMPIALLPFNQYTAGLLAAVILVGGGIAGAAARALRSRLPRRGSWLVVAGLLLVHVVALVQTSVVTADGLGMDDVSAAGNRTGAGISEAQVYFVAFVVGTAAMVLLAAVVAALVARAPAGLAVVAAAVPVVLLREWPGGLVSPGDGGLLSDTAYAILPVISWVPPVVLGVAIALTGLRTVGRVIGSVVAVLLLWLGTAVVVGVTYALGNRSLLRYPLELVQAGGMVGGEVLRGQGGALGQLAVAVVVGILGALVVRAVRRRRVVSAA</sequence>
<feature type="transmembrane region" description="Helical" evidence="2">
    <location>
        <begin position="223"/>
        <end position="244"/>
    </location>
</feature>
<reference evidence="3 4" key="1">
    <citation type="submission" date="2016-08" db="EMBL/GenBank/DDBJ databases">
        <title>Genome sequence of Clavibacter michiganensis spp strain CFBP7494.</title>
        <authorList>
            <person name="Thapa S.P."/>
            <person name="Coaker G."/>
            <person name="Jacques M.-A."/>
        </authorList>
    </citation>
    <scope>NUCLEOTIDE SEQUENCE [LARGE SCALE GENOMIC DNA]</scope>
    <source>
        <strain evidence="3">CFBP7494</strain>
    </source>
</reference>
<feature type="transmembrane region" description="Helical" evidence="2">
    <location>
        <begin position="111"/>
        <end position="131"/>
    </location>
</feature>
<feature type="transmembrane region" description="Helical" evidence="2">
    <location>
        <begin position="251"/>
        <end position="274"/>
    </location>
</feature>
<evidence type="ECO:0000256" key="2">
    <source>
        <dbReference type="SAM" id="Phobius"/>
    </source>
</evidence>
<feature type="transmembrane region" description="Helical" evidence="2">
    <location>
        <begin position="304"/>
        <end position="325"/>
    </location>
</feature>
<proteinExistence type="predicted"/>
<evidence type="ECO:0000313" key="4">
    <source>
        <dbReference type="Proteomes" id="UP000194837"/>
    </source>
</evidence>
<feature type="transmembrane region" description="Helical" evidence="2">
    <location>
        <begin position="158"/>
        <end position="181"/>
    </location>
</feature>
<dbReference type="RefSeq" id="WP_086521342.1">
    <property type="nucleotide sequence ID" value="NZ_MDJW01000008.1"/>
</dbReference>
<dbReference type="Proteomes" id="UP000194837">
    <property type="component" value="Unassembled WGS sequence"/>
</dbReference>
<feature type="transmembrane region" description="Helical" evidence="2">
    <location>
        <begin position="28"/>
        <end position="49"/>
    </location>
</feature>
<keyword evidence="2" id="KW-0812">Transmembrane</keyword>
<evidence type="ECO:0000256" key="1">
    <source>
        <dbReference type="SAM" id="MobiDB-lite"/>
    </source>
</evidence>
<keyword evidence="2" id="KW-1133">Transmembrane helix</keyword>
<name>A0A251Y938_9MICO</name>
<feature type="transmembrane region" description="Helical" evidence="2">
    <location>
        <begin position="186"/>
        <end position="203"/>
    </location>
</feature>
<organism evidence="3 4">
    <name type="scientific">Clavibacter michiganensis</name>
    <dbReference type="NCBI Taxonomy" id="28447"/>
    <lineage>
        <taxon>Bacteria</taxon>
        <taxon>Bacillati</taxon>
        <taxon>Actinomycetota</taxon>
        <taxon>Actinomycetes</taxon>
        <taxon>Micrococcales</taxon>
        <taxon>Microbacteriaceae</taxon>
        <taxon>Clavibacter</taxon>
    </lineage>
</organism>
<feature type="transmembrane region" description="Helical" evidence="2">
    <location>
        <begin position="79"/>
        <end position="99"/>
    </location>
</feature>